<keyword evidence="2" id="KW-0472">Membrane</keyword>
<accession>A0A5C4X079</accession>
<evidence type="ECO:0000256" key="2">
    <source>
        <dbReference type="SAM" id="Phobius"/>
    </source>
</evidence>
<feature type="transmembrane region" description="Helical" evidence="2">
    <location>
        <begin position="172"/>
        <end position="190"/>
    </location>
</feature>
<dbReference type="AlphaFoldDB" id="A0A5C4X079"/>
<organism evidence="3 4">
    <name type="scientific">Brevibacterium sediminis</name>
    <dbReference type="NCBI Taxonomy" id="1857024"/>
    <lineage>
        <taxon>Bacteria</taxon>
        <taxon>Bacillati</taxon>
        <taxon>Actinomycetota</taxon>
        <taxon>Actinomycetes</taxon>
        <taxon>Micrococcales</taxon>
        <taxon>Brevibacteriaceae</taxon>
        <taxon>Brevibacterium</taxon>
    </lineage>
</organism>
<reference evidence="3 4" key="1">
    <citation type="submission" date="2019-06" db="EMBL/GenBank/DDBJ databases">
        <authorList>
            <person name="Mardanova A.M."/>
            <person name="Pudova D.S."/>
            <person name="Shagimardanova E.I."/>
            <person name="Gogoleva N.E."/>
            <person name="Lutfullin M.T."/>
            <person name="Hadieva G.F."/>
            <person name="Sharipova M.R."/>
        </authorList>
    </citation>
    <scope>NUCLEOTIDE SEQUENCE [LARGE SCALE GENOMIC DNA]</scope>
    <source>
        <strain evidence="3 4">MG-1</strain>
    </source>
</reference>
<evidence type="ECO:0000256" key="1">
    <source>
        <dbReference type="SAM" id="MobiDB-lite"/>
    </source>
</evidence>
<comment type="caution">
    <text evidence="3">The sequence shown here is derived from an EMBL/GenBank/DDBJ whole genome shotgun (WGS) entry which is preliminary data.</text>
</comment>
<feature type="region of interest" description="Disordered" evidence="1">
    <location>
        <begin position="1"/>
        <end position="23"/>
    </location>
</feature>
<feature type="compositionally biased region" description="Low complexity" evidence="1">
    <location>
        <begin position="238"/>
        <end position="261"/>
    </location>
</feature>
<dbReference type="EMBL" id="VDMQ01000007">
    <property type="protein sequence ID" value="TNM54100.1"/>
    <property type="molecule type" value="Genomic_DNA"/>
</dbReference>
<feature type="transmembrane region" description="Helical" evidence="2">
    <location>
        <begin position="67"/>
        <end position="87"/>
    </location>
</feature>
<dbReference type="InterPro" id="IPR036259">
    <property type="entry name" value="MFS_trans_sf"/>
</dbReference>
<evidence type="ECO:0000313" key="3">
    <source>
        <dbReference type="EMBL" id="TNM54100.1"/>
    </source>
</evidence>
<feature type="transmembrane region" description="Helical" evidence="2">
    <location>
        <begin position="202"/>
        <end position="224"/>
    </location>
</feature>
<sequence length="299" mass="31384">MTHSSPSTPSDPSTPAPEPAAREQSRFVRDLRRTIAVIIVVAFSVAAIGGIIVMLGDIESEPTFQVIATTAVTGACSVAAFCGATLIGRRAQWFGSATILLAFITLLVSILFIWGDPYMWDDPVPGSTGLTIGDILYQVLASIVLVTAVASVSSLILLLVPRSRVVRIGLPITLGLLALGTSLVLVTIWVESAWELEWLTRLNGIVWILAALGVVVVPLTSLLLRAGSKPAGADRAGETSARSTQPSSSEPSSQPAPALSPSTLDRINAAARAEGITADELIDRLLTAEPRTPSADESR</sequence>
<feature type="transmembrane region" description="Helical" evidence="2">
    <location>
        <begin position="35"/>
        <end position="55"/>
    </location>
</feature>
<keyword evidence="2" id="KW-1133">Transmembrane helix</keyword>
<proteinExistence type="predicted"/>
<dbReference type="SUPFAM" id="SSF103473">
    <property type="entry name" value="MFS general substrate transporter"/>
    <property type="match status" value="1"/>
</dbReference>
<keyword evidence="2" id="KW-0812">Transmembrane</keyword>
<feature type="transmembrane region" description="Helical" evidence="2">
    <location>
        <begin position="94"/>
        <end position="115"/>
    </location>
</feature>
<evidence type="ECO:0000313" key="4">
    <source>
        <dbReference type="Proteomes" id="UP000314223"/>
    </source>
</evidence>
<feature type="transmembrane region" description="Helical" evidence="2">
    <location>
        <begin position="135"/>
        <end position="160"/>
    </location>
</feature>
<feature type="compositionally biased region" description="Low complexity" evidence="1">
    <location>
        <begin position="1"/>
        <end position="11"/>
    </location>
</feature>
<name>A0A5C4X079_9MICO</name>
<dbReference type="Proteomes" id="UP000314223">
    <property type="component" value="Unassembled WGS sequence"/>
</dbReference>
<dbReference type="RefSeq" id="WP_139469092.1">
    <property type="nucleotide sequence ID" value="NZ_VDMQ01000007.1"/>
</dbReference>
<gene>
    <name evidence="3" type="ORF">FHQ09_12590</name>
</gene>
<feature type="region of interest" description="Disordered" evidence="1">
    <location>
        <begin position="229"/>
        <end position="261"/>
    </location>
</feature>
<protein>
    <submittedName>
        <fullName evidence="3">Uncharacterized protein</fullName>
    </submittedName>
</protein>